<organism evidence="2 3">
    <name type="scientific">Pendulispora rubella</name>
    <dbReference type="NCBI Taxonomy" id="2741070"/>
    <lineage>
        <taxon>Bacteria</taxon>
        <taxon>Pseudomonadati</taxon>
        <taxon>Myxococcota</taxon>
        <taxon>Myxococcia</taxon>
        <taxon>Myxococcales</taxon>
        <taxon>Sorangiineae</taxon>
        <taxon>Pendulisporaceae</taxon>
        <taxon>Pendulispora</taxon>
    </lineage>
</organism>
<accession>A0ABZ2L091</accession>
<dbReference type="RefSeq" id="WP_394832295.1">
    <property type="nucleotide sequence ID" value="NZ_CP089929.1"/>
</dbReference>
<feature type="region of interest" description="Disordered" evidence="1">
    <location>
        <begin position="50"/>
        <end position="69"/>
    </location>
</feature>
<evidence type="ECO:0000256" key="1">
    <source>
        <dbReference type="SAM" id="MobiDB-lite"/>
    </source>
</evidence>
<dbReference type="Proteomes" id="UP001374803">
    <property type="component" value="Chromosome"/>
</dbReference>
<name>A0ABZ2L091_9BACT</name>
<keyword evidence="3" id="KW-1185">Reference proteome</keyword>
<feature type="compositionally biased region" description="Polar residues" evidence="1">
    <location>
        <begin position="51"/>
        <end position="60"/>
    </location>
</feature>
<evidence type="ECO:0000313" key="3">
    <source>
        <dbReference type="Proteomes" id="UP001374803"/>
    </source>
</evidence>
<evidence type="ECO:0000313" key="2">
    <source>
        <dbReference type="EMBL" id="WXB02666.1"/>
    </source>
</evidence>
<protein>
    <submittedName>
        <fullName evidence="2">Uncharacterized protein</fullName>
    </submittedName>
</protein>
<proteinExistence type="predicted"/>
<reference evidence="2" key="1">
    <citation type="submission" date="2021-12" db="EMBL/GenBank/DDBJ databases">
        <title>Discovery of the Pendulisporaceae a myxobacterial family with distinct sporulation behavior and unique specialized metabolism.</title>
        <authorList>
            <person name="Garcia R."/>
            <person name="Popoff A."/>
            <person name="Bader C.D."/>
            <person name="Loehr J."/>
            <person name="Walesch S."/>
            <person name="Walt C."/>
            <person name="Boldt J."/>
            <person name="Bunk B."/>
            <person name="Haeckl F.J.F.P.J."/>
            <person name="Gunesch A.P."/>
            <person name="Birkelbach J."/>
            <person name="Nuebel U."/>
            <person name="Pietschmann T."/>
            <person name="Bach T."/>
            <person name="Mueller R."/>
        </authorList>
    </citation>
    <scope>NUCLEOTIDE SEQUENCE</scope>
    <source>
        <strain evidence="2">MSr11367</strain>
    </source>
</reference>
<sequence>MRPLDCGGRSLLGMNVTQEQVVCERRRYTVNAVFTVKNYKAAARNGADSILSRTPTSEHASPTAGAIPSYNDDYRSRKAICSTRNLFND</sequence>
<gene>
    <name evidence="2" type="ORF">LVJ94_37835</name>
</gene>
<dbReference type="EMBL" id="CP089983">
    <property type="protein sequence ID" value="WXB02666.1"/>
    <property type="molecule type" value="Genomic_DNA"/>
</dbReference>